<feature type="domain" description="Zinc-ribbon" evidence="3">
    <location>
        <begin position="3"/>
        <end position="22"/>
    </location>
</feature>
<dbReference type="Proteomes" id="UP000067738">
    <property type="component" value="Chromosome"/>
</dbReference>
<dbReference type="RefSeq" id="WP_058738233.1">
    <property type="nucleotide sequence ID" value="NZ_CP011266.1"/>
</dbReference>
<dbReference type="AlphaFoldDB" id="A0A0U3E6F5"/>
<accession>A0A0U3E6F5</accession>
<dbReference type="InterPro" id="IPR038587">
    <property type="entry name" value="Ribosomal_eL40_sf"/>
</dbReference>
<feature type="transmembrane region" description="Helical" evidence="2">
    <location>
        <begin position="70"/>
        <end position="88"/>
    </location>
</feature>
<reference evidence="4 5" key="1">
    <citation type="submission" date="2015-04" db="EMBL/GenBank/DDBJ databases">
        <title>The complete genome sequence of the rumen methanogen Methanobrevibacter millerae SM9.</title>
        <authorList>
            <person name="Leahy S.C."/>
            <person name="Kelly W.J."/>
            <person name="Pacheco D.M."/>
            <person name="Li D."/>
            <person name="Altermann E."/>
            <person name="Attwood G.T."/>
        </authorList>
    </citation>
    <scope>NUCLEOTIDE SEQUENCE [LARGE SCALE GENOMIC DNA]</scope>
    <source>
        <strain evidence="4 5">SM9</strain>
    </source>
</reference>
<proteinExistence type="predicted"/>
<name>A0A0U3E6F5_9EURY</name>
<evidence type="ECO:0000313" key="4">
    <source>
        <dbReference type="EMBL" id="ALT67864.1"/>
    </source>
</evidence>
<dbReference type="Gene3D" id="4.10.1060.50">
    <property type="match status" value="1"/>
</dbReference>
<dbReference type="PATRIC" id="fig|230361.4.peg.55"/>
<dbReference type="EMBL" id="CP011266">
    <property type="protein sequence ID" value="ALT67864.1"/>
    <property type="molecule type" value="Genomic_DNA"/>
</dbReference>
<keyword evidence="2" id="KW-1133">Transmembrane helix</keyword>
<keyword evidence="5" id="KW-1185">Reference proteome</keyword>
<dbReference type="InterPro" id="IPR026870">
    <property type="entry name" value="Zinc_ribbon_dom"/>
</dbReference>
<feature type="region of interest" description="Disordered" evidence="1">
    <location>
        <begin position="36"/>
        <end position="62"/>
    </location>
</feature>
<dbReference type="KEGG" id="mmil:sm9_0054"/>
<dbReference type="Pfam" id="PF13240">
    <property type="entry name" value="Zn_Ribbon_1"/>
    <property type="match status" value="1"/>
</dbReference>
<gene>
    <name evidence="4" type="ORF">sm9_0054</name>
</gene>
<dbReference type="OrthoDB" id="78487at2157"/>
<keyword evidence="2" id="KW-0812">Transmembrane</keyword>
<keyword evidence="2" id="KW-0472">Membrane</keyword>
<dbReference type="GeneID" id="26735035"/>
<feature type="compositionally biased region" description="Low complexity" evidence="1">
    <location>
        <begin position="52"/>
        <end position="62"/>
    </location>
</feature>
<organism evidence="4 5">
    <name type="scientific">Methanobrevibacter millerae</name>
    <dbReference type="NCBI Taxonomy" id="230361"/>
    <lineage>
        <taxon>Archaea</taxon>
        <taxon>Methanobacteriati</taxon>
        <taxon>Methanobacteriota</taxon>
        <taxon>Methanomada group</taxon>
        <taxon>Methanobacteria</taxon>
        <taxon>Methanobacteriales</taxon>
        <taxon>Methanobacteriaceae</taxon>
        <taxon>Methanobrevibacter</taxon>
    </lineage>
</organism>
<evidence type="ECO:0000259" key="3">
    <source>
        <dbReference type="Pfam" id="PF13240"/>
    </source>
</evidence>
<protein>
    <recommendedName>
        <fullName evidence="3">Zinc-ribbon domain-containing protein</fullName>
    </recommendedName>
</protein>
<sequence length="90" mass="10077">MKFCPECGEENPDGSKFCRKCGINLVYEEPKKEQTTAKKVTVETDQGPVHRTTVNTNSSTTANNNNDNSKLWGCCICLIFIFIIFAIFGH</sequence>
<evidence type="ECO:0000256" key="1">
    <source>
        <dbReference type="SAM" id="MobiDB-lite"/>
    </source>
</evidence>
<evidence type="ECO:0000313" key="5">
    <source>
        <dbReference type="Proteomes" id="UP000067738"/>
    </source>
</evidence>
<evidence type="ECO:0000256" key="2">
    <source>
        <dbReference type="SAM" id="Phobius"/>
    </source>
</evidence>